<keyword evidence="4 6" id="KW-0378">Hydrolase</keyword>
<dbReference type="InterPro" id="IPR003337">
    <property type="entry name" value="Trehalose_PPase"/>
</dbReference>
<dbReference type="InterPro" id="IPR023214">
    <property type="entry name" value="HAD_sf"/>
</dbReference>
<evidence type="ECO:0000256" key="6">
    <source>
        <dbReference type="RuleBase" id="RU361117"/>
    </source>
</evidence>
<dbReference type="Proteomes" id="UP001501079">
    <property type="component" value="Unassembled WGS sequence"/>
</dbReference>
<comment type="catalytic activity">
    <reaction evidence="1 6">
        <text>alpha,alpha-trehalose 6-phosphate + H2O = alpha,alpha-trehalose + phosphate</text>
        <dbReference type="Rhea" id="RHEA:23420"/>
        <dbReference type="ChEBI" id="CHEBI:15377"/>
        <dbReference type="ChEBI" id="CHEBI:16551"/>
        <dbReference type="ChEBI" id="CHEBI:43474"/>
        <dbReference type="ChEBI" id="CHEBI:58429"/>
        <dbReference type="EC" id="3.1.3.12"/>
    </reaction>
</comment>
<gene>
    <name evidence="7" type="ORF">GCM10022287_29750</name>
</gene>
<comment type="function">
    <text evidence="5 6">Removes the phosphate from trehalose 6-phosphate to produce free trehalose.</text>
</comment>
<name>A0ABP8A691_9MICO</name>
<dbReference type="NCBIfam" id="TIGR00685">
    <property type="entry name" value="T6PP"/>
    <property type="match status" value="1"/>
</dbReference>
<evidence type="ECO:0000256" key="4">
    <source>
        <dbReference type="ARBA" id="ARBA00022801"/>
    </source>
</evidence>
<evidence type="ECO:0000313" key="7">
    <source>
        <dbReference type="EMBL" id="GAA4178783.1"/>
    </source>
</evidence>
<comment type="cofactor">
    <cofactor evidence="6">
        <name>Mg(2+)</name>
        <dbReference type="ChEBI" id="CHEBI:18420"/>
    </cofactor>
</comment>
<accession>A0ABP8A691</accession>
<evidence type="ECO:0000256" key="2">
    <source>
        <dbReference type="ARBA" id="ARBA00005199"/>
    </source>
</evidence>
<sequence length="258" mass="27013">MGVEGIAAARRLLVALDFDGTVAPLVDDPSTSRATPDAAAAIARLRALPATWVAFVSGRPLDALVQLTESGPDALLVGSHGVEVSIRGELAPVELNDDERARMARLEAALTELVTAVPRARLETKPVGYGVHTRLVTDTERVPPLQQAAREAADMVGGFTTRLGKDVIEFSVRDVTKGDGVRMLRELLAAEEGGPVAVLYAGDDVTDEDAFAVLGAGDLGVKVGAGETRATERVADVEAFAGLLHRLASAREASVAHH</sequence>
<dbReference type="RefSeq" id="WP_344755827.1">
    <property type="nucleotide sequence ID" value="NZ_BAABBW010000005.1"/>
</dbReference>
<keyword evidence="6" id="KW-0460">Magnesium</keyword>
<keyword evidence="6" id="KW-0479">Metal-binding</keyword>
<dbReference type="Gene3D" id="3.40.50.1000">
    <property type="entry name" value="HAD superfamily/HAD-like"/>
    <property type="match status" value="1"/>
</dbReference>
<dbReference type="EC" id="3.1.3.12" evidence="6"/>
<dbReference type="EMBL" id="BAABBW010000005">
    <property type="protein sequence ID" value="GAA4178783.1"/>
    <property type="molecule type" value="Genomic_DNA"/>
</dbReference>
<dbReference type="InterPro" id="IPR006379">
    <property type="entry name" value="HAD-SF_hydro_IIB"/>
</dbReference>
<dbReference type="PANTHER" id="PTHR43768">
    <property type="entry name" value="TREHALOSE 6-PHOSPHATE PHOSPHATASE"/>
    <property type="match status" value="1"/>
</dbReference>
<dbReference type="InterPro" id="IPR044651">
    <property type="entry name" value="OTSB-like"/>
</dbReference>
<evidence type="ECO:0000256" key="3">
    <source>
        <dbReference type="ARBA" id="ARBA00008770"/>
    </source>
</evidence>
<dbReference type="PANTHER" id="PTHR43768:SF3">
    <property type="entry name" value="TREHALOSE 6-PHOSPHATE PHOSPHATASE"/>
    <property type="match status" value="1"/>
</dbReference>
<reference evidence="8" key="1">
    <citation type="journal article" date="2019" name="Int. J. Syst. Evol. Microbiol.">
        <title>The Global Catalogue of Microorganisms (GCM) 10K type strain sequencing project: providing services to taxonomists for standard genome sequencing and annotation.</title>
        <authorList>
            <consortium name="The Broad Institute Genomics Platform"/>
            <consortium name="The Broad Institute Genome Sequencing Center for Infectious Disease"/>
            <person name="Wu L."/>
            <person name="Ma J."/>
        </authorList>
    </citation>
    <scope>NUCLEOTIDE SEQUENCE [LARGE SCALE GENOMIC DNA]</scope>
    <source>
        <strain evidence="8">JCM 17591</strain>
    </source>
</reference>
<dbReference type="Pfam" id="PF02358">
    <property type="entry name" value="Trehalose_PPase"/>
    <property type="match status" value="1"/>
</dbReference>
<organism evidence="7 8">
    <name type="scientific">Gryllotalpicola koreensis</name>
    <dbReference type="NCBI Taxonomy" id="993086"/>
    <lineage>
        <taxon>Bacteria</taxon>
        <taxon>Bacillati</taxon>
        <taxon>Actinomycetota</taxon>
        <taxon>Actinomycetes</taxon>
        <taxon>Micrococcales</taxon>
        <taxon>Microbacteriaceae</taxon>
        <taxon>Gryllotalpicola</taxon>
    </lineage>
</organism>
<comment type="pathway">
    <text evidence="2 6">Glycan biosynthesis; trehalose biosynthesis.</text>
</comment>
<dbReference type="InterPro" id="IPR036412">
    <property type="entry name" value="HAD-like_sf"/>
</dbReference>
<protein>
    <recommendedName>
        <fullName evidence="6">Trehalose 6-phosphate phosphatase</fullName>
        <ecNumber evidence="6">3.1.3.12</ecNumber>
    </recommendedName>
</protein>
<dbReference type="Gene3D" id="3.30.70.1020">
    <property type="entry name" value="Trehalose-6-phosphate phosphatase related protein, domain 2"/>
    <property type="match status" value="1"/>
</dbReference>
<keyword evidence="8" id="KW-1185">Reference proteome</keyword>
<evidence type="ECO:0000313" key="8">
    <source>
        <dbReference type="Proteomes" id="UP001501079"/>
    </source>
</evidence>
<evidence type="ECO:0000256" key="5">
    <source>
        <dbReference type="ARBA" id="ARBA00024179"/>
    </source>
</evidence>
<evidence type="ECO:0000256" key="1">
    <source>
        <dbReference type="ARBA" id="ARBA00000500"/>
    </source>
</evidence>
<comment type="similarity">
    <text evidence="3 6">Belongs to the trehalose phosphatase family.</text>
</comment>
<comment type="caution">
    <text evidence="7">The sequence shown here is derived from an EMBL/GenBank/DDBJ whole genome shotgun (WGS) entry which is preliminary data.</text>
</comment>
<proteinExistence type="inferred from homology"/>
<dbReference type="SUPFAM" id="SSF56784">
    <property type="entry name" value="HAD-like"/>
    <property type="match status" value="1"/>
</dbReference>
<dbReference type="NCBIfam" id="TIGR01484">
    <property type="entry name" value="HAD-SF-IIB"/>
    <property type="match status" value="1"/>
</dbReference>